<gene>
    <name evidence="2 4" type="primary">ureD</name>
    <name evidence="4" type="ORF">GCM10010285_61170</name>
</gene>
<comment type="caution">
    <text evidence="4">The sequence shown here is derived from an EMBL/GenBank/DDBJ whole genome shotgun (WGS) entry which is preliminary data.</text>
</comment>
<dbReference type="Pfam" id="PF01774">
    <property type="entry name" value="UreD"/>
    <property type="match status" value="1"/>
</dbReference>
<comment type="subcellular location">
    <subcellularLocation>
        <location evidence="2">Cytoplasm</location>
    </subcellularLocation>
</comment>
<evidence type="ECO:0000256" key="3">
    <source>
        <dbReference type="SAM" id="MobiDB-lite"/>
    </source>
</evidence>
<sequence>MNASTAQTPTAIPAPVNEPLKTGGGPHGRRSAGPVPAHPSAVTATARIRATHNGRTTTVPLLHNDGPFHLRRLRSRGEQARVRVLGAMSAPLGGDRLALDITVETRGRLEVTSAAATIALRGPTTAPATYDVRIRVGDHATLYWLPEPLISTRDSILHQTFTVDLAPTSRLLMREGQLLGRSGEPPGHLTTRLTVRRGGRPILDQHTAYGRPAPAWDGPAVLGTHHATGQLLLVDPVFDAPQESRVIGDDPAEGHAVLTPLAAPQALIATAVAPTPAQLRDLLDSALAYAYESPRAQVEGQR</sequence>
<keyword evidence="2" id="KW-0963">Cytoplasm</keyword>
<evidence type="ECO:0000313" key="4">
    <source>
        <dbReference type="EMBL" id="GGS74160.1"/>
    </source>
</evidence>
<keyword evidence="5" id="KW-1185">Reference proteome</keyword>
<evidence type="ECO:0000313" key="5">
    <source>
        <dbReference type="Proteomes" id="UP000597853"/>
    </source>
</evidence>
<dbReference type="EMBL" id="BMTX01000031">
    <property type="protein sequence ID" value="GGS74160.1"/>
    <property type="molecule type" value="Genomic_DNA"/>
</dbReference>
<accession>A0ABQ2TLL6</accession>
<name>A0ABQ2TLL6_STREZ</name>
<comment type="function">
    <text evidence="2">Required for maturation of urease via the functional incorporation of the urease nickel metallocenter.</text>
</comment>
<keyword evidence="2" id="KW-0996">Nickel insertion</keyword>
<comment type="similarity">
    <text evidence="2">Belongs to the UreD family.</text>
</comment>
<feature type="region of interest" description="Disordered" evidence="3">
    <location>
        <begin position="1"/>
        <end position="39"/>
    </location>
</feature>
<proteinExistence type="inferred from homology"/>
<evidence type="ECO:0000256" key="2">
    <source>
        <dbReference type="HAMAP-Rule" id="MF_01384"/>
    </source>
</evidence>
<dbReference type="HAMAP" id="MF_01384">
    <property type="entry name" value="UreD"/>
    <property type="match status" value="1"/>
</dbReference>
<protein>
    <recommendedName>
        <fullName evidence="2">Urease accessory protein UreD</fullName>
    </recommendedName>
</protein>
<dbReference type="InterPro" id="IPR002669">
    <property type="entry name" value="UreD"/>
</dbReference>
<evidence type="ECO:0000256" key="1">
    <source>
        <dbReference type="ARBA" id="ARBA00023186"/>
    </source>
</evidence>
<comment type="subunit">
    <text evidence="2">UreD, UreF and UreG form a complex that acts as a GTP-hydrolysis-dependent molecular chaperone, activating the urease apoprotein by helping to assemble the nickel containing metallocenter of UreC. The UreE protein probably delivers the nickel.</text>
</comment>
<reference evidence="5" key="1">
    <citation type="journal article" date="2019" name="Int. J. Syst. Evol. Microbiol.">
        <title>The Global Catalogue of Microorganisms (GCM) 10K type strain sequencing project: providing services to taxonomists for standard genome sequencing and annotation.</title>
        <authorList>
            <consortium name="The Broad Institute Genomics Platform"/>
            <consortium name="The Broad Institute Genome Sequencing Center for Infectious Disease"/>
            <person name="Wu L."/>
            <person name="Ma J."/>
        </authorList>
    </citation>
    <scope>NUCLEOTIDE SEQUENCE [LARGE SCALE GENOMIC DNA]</scope>
    <source>
        <strain evidence="5">JCM 4416</strain>
    </source>
</reference>
<organism evidence="4 5">
    <name type="scientific">Streptomyces pseudogriseolus</name>
    <name type="common">Streptomyces gancidicus</name>
    <name type="synonym">Streptomyces rubiginosus</name>
    <dbReference type="NCBI Taxonomy" id="36817"/>
    <lineage>
        <taxon>Bacteria</taxon>
        <taxon>Bacillati</taxon>
        <taxon>Actinomycetota</taxon>
        <taxon>Actinomycetes</taxon>
        <taxon>Kitasatosporales</taxon>
        <taxon>Streptomycetaceae</taxon>
        <taxon>Streptomyces</taxon>
        <taxon>Streptomyces pseudogriseolus group</taxon>
    </lineage>
</organism>
<feature type="compositionally biased region" description="Polar residues" evidence="3">
    <location>
        <begin position="1"/>
        <end position="10"/>
    </location>
</feature>
<keyword evidence="1 2" id="KW-0143">Chaperone</keyword>
<dbReference type="Proteomes" id="UP000597853">
    <property type="component" value="Unassembled WGS sequence"/>
</dbReference>